<keyword evidence="2 3" id="KW-0143">Chaperone</keyword>
<dbReference type="RefSeq" id="WP_320501077.1">
    <property type="nucleotide sequence ID" value="NZ_JAXCLX010000002.1"/>
</dbReference>
<dbReference type="Pfam" id="PF01774">
    <property type="entry name" value="UreD"/>
    <property type="match status" value="1"/>
</dbReference>
<comment type="subunit">
    <text evidence="3">UreD, UreF and UreG form a complex that acts as a GTP-hydrolysis-dependent molecular chaperone, activating the urease apoprotein by helping to assemble the nickel containing metallocenter of UreC. The UreE protein probably delivers the nickel.</text>
</comment>
<keyword evidence="3" id="KW-0996">Nickel insertion</keyword>
<comment type="similarity">
    <text evidence="1 3">Belongs to the UreD family.</text>
</comment>
<evidence type="ECO:0000313" key="4">
    <source>
        <dbReference type="EMBL" id="MDY0872602.1"/>
    </source>
</evidence>
<gene>
    <name evidence="3" type="primary">ureD</name>
    <name evidence="4" type="ORF">SMD31_11730</name>
</gene>
<comment type="caution">
    <text evidence="4">The sequence shown here is derived from an EMBL/GenBank/DDBJ whole genome shotgun (WGS) entry which is preliminary data.</text>
</comment>
<dbReference type="Proteomes" id="UP001271769">
    <property type="component" value="Unassembled WGS sequence"/>
</dbReference>
<protein>
    <recommendedName>
        <fullName evidence="3">Urease accessory protein UreD</fullName>
    </recommendedName>
</protein>
<evidence type="ECO:0000256" key="2">
    <source>
        <dbReference type="ARBA" id="ARBA00023186"/>
    </source>
</evidence>
<accession>A0ABU5E011</accession>
<comment type="function">
    <text evidence="3">Required for maturation of urease via the functional incorporation of the urease nickel metallocenter.</text>
</comment>
<dbReference type="PANTHER" id="PTHR33643">
    <property type="entry name" value="UREASE ACCESSORY PROTEIN D"/>
    <property type="match status" value="1"/>
</dbReference>
<keyword evidence="5" id="KW-1185">Reference proteome</keyword>
<dbReference type="EMBL" id="JAXCLX010000002">
    <property type="protein sequence ID" value="MDY0872602.1"/>
    <property type="molecule type" value="Genomic_DNA"/>
</dbReference>
<reference evidence="4 5" key="1">
    <citation type="journal article" date="2013" name="Antonie Van Leeuwenhoek">
        <title>Dongia rigui sp. nov., isolated from freshwater of a large wetland in Korea.</title>
        <authorList>
            <person name="Baik K.S."/>
            <person name="Hwang Y.M."/>
            <person name="Choi J.S."/>
            <person name="Kwon J."/>
            <person name="Seong C.N."/>
        </authorList>
    </citation>
    <scope>NUCLEOTIDE SEQUENCE [LARGE SCALE GENOMIC DNA]</scope>
    <source>
        <strain evidence="4 5">04SU4-P</strain>
    </source>
</reference>
<keyword evidence="3" id="KW-0963">Cytoplasm</keyword>
<sequence>MSKKGMAVEGSLDIRFAGKSPAETRLVHLDQRAPLRALFPHCPDMGLPVTAITATCGGFTGGDHLTMSVDVAAGAGVMAVGQAAEKLYRSTGAETRIDINLSVGADGWLEWLPQETILFDGARLRRRTSLAMATGSAMLGGEILVFGRQARGEHLTHGLVHDGWQLARDGKPAWADIFHAADQDLTAMLAHPAALAGARASAMLVHVGADLGAALAWVRERLALANNALRAAATIVNDVLLVRWLADDASDIRPSFAALWMGLRGRARNLPANLPTFWHA</sequence>
<comment type="subcellular location">
    <subcellularLocation>
        <location evidence="3">Cytoplasm</location>
    </subcellularLocation>
</comment>
<organism evidence="4 5">
    <name type="scientific">Dongia rigui</name>
    <dbReference type="NCBI Taxonomy" id="940149"/>
    <lineage>
        <taxon>Bacteria</taxon>
        <taxon>Pseudomonadati</taxon>
        <taxon>Pseudomonadota</taxon>
        <taxon>Alphaproteobacteria</taxon>
        <taxon>Rhodospirillales</taxon>
        <taxon>Dongiaceae</taxon>
        <taxon>Dongia</taxon>
    </lineage>
</organism>
<evidence type="ECO:0000256" key="3">
    <source>
        <dbReference type="HAMAP-Rule" id="MF_01384"/>
    </source>
</evidence>
<dbReference type="InterPro" id="IPR002669">
    <property type="entry name" value="UreD"/>
</dbReference>
<proteinExistence type="inferred from homology"/>
<name>A0ABU5E011_9PROT</name>
<dbReference type="HAMAP" id="MF_01384">
    <property type="entry name" value="UreD"/>
    <property type="match status" value="1"/>
</dbReference>
<dbReference type="PANTHER" id="PTHR33643:SF1">
    <property type="entry name" value="UREASE ACCESSORY PROTEIN D"/>
    <property type="match status" value="1"/>
</dbReference>
<evidence type="ECO:0000256" key="1">
    <source>
        <dbReference type="ARBA" id="ARBA00007177"/>
    </source>
</evidence>
<evidence type="ECO:0000313" key="5">
    <source>
        <dbReference type="Proteomes" id="UP001271769"/>
    </source>
</evidence>